<feature type="chain" id="PRO_5015359475" description="ATP-dependent transcriptional regulator" evidence="1">
    <location>
        <begin position="31"/>
        <end position="462"/>
    </location>
</feature>
<evidence type="ECO:0000256" key="1">
    <source>
        <dbReference type="SAM" id="SignalP"/>
    </source>
</evidence>
<keyword evidence="1" id="KW-0732">Signal</keyword>
<reference evidence="2 3" key="1">
    <citation type="submission" date="2018-03" db="EMBL/GenBank/DDBJ databases">
        <authorList>
            <person name="Keele B.F."/>
        </authorList>
    </citation>
    <scope>NUCLEOTIDE SEQUENCE [LARGE SCALE GENOMIC DNA]</scope>
    <source>
        <strain evidence="2 3">CECT 8626</strain>
    </source>
</reference>
<dbReference type="InterPro" id="IPR021323">
    <property type="entry name" value="DUF2927"/>
</dbReference>
<protein>
    <recommendedName>
        <fullName evidence="4">ATP-dependent transcriptional regulator</fullName>
    </recommendedName>
</protein>
<dbReference type="Pfam" id="PF11150">
    <property type="entry name" value="DUF2927"/>
    <property type="match status" value="1"/>
</dbReference>
<sequence length="462" mass="49706">MQGFKRVVRRLLVISLAAALLGACSGPKLAPEATRAVLPELPPMQNFAATRADIPRRSNTAMAQDFVDLTFQLESGRPLPVLTRFEGPVRVRLAGTVPPTASTDLARLLARLRNEAGLDIALAHNGQVPQITVEFLPRASMQRFVPRAACFVAPRVGSWEDYRRARRDTLDWATLTVRKRAAIFIPNDTAPQEIRDCLHEELAQALGPLNDLYSLSDSVFNDDNIHTVLTGFDMLMLRVTYDPELRSGMTASEVAARVPGILSRLNPRGIGVGGRASDPTPRDYANAIETALGPGTLAPRRRAAAKRAVDIALARGWRDARAGFAWLALGRLSLGHDARQAEAAFAQASKIYHRGAGLALQAAHADMQLAAFALSEGRAEDVLALTESALPEAAGAENAALLSSLLMLRAEALDLVGRASEARQVRLDSLAWGRYGFASDAEVVERVLGIAALSSASRTGHP</sequence>
<dbReference type="PROSITE" id="PS51257">
    <property type="entry name" value="PROKAR_LIPOPROTEIN"/>
    <property type="match status" value="1"/>
</dbReference>
<evidence type="ECO:0000313" key="3">
    <source>
        <dbReference type="Proteomes" id="UP000244924"/>
    </source>
</evidence>
<accession>A0A2R8B764</accession>
<dbReference type="AlphaFoldDB" id="A0A2R8B764"/>
<feature type="signal peptide" evidence="1">
    <location>
        <begin position="1"/>
        <end position="30"/>
    </location>
</feature>
<gene>
    <name evidence="2" type="ORF">DEA8626_01880</name>
</gene>
<evidence type="ECO:0000313" key="2">
    <source>
        <dbReference type="EMBL" id="SPH18343.1"/>
    </source>
</evidence>
<name>A0A2R8B764_9RHOB</name>
<dbReference type="EMBL" id="OMOQ01000001">
    <property type="protein sequence ID" value="SPH18343.1"/>
    <property type="molecule type" value="Genomic_DNA"/>
</dbReference>
<proteinExistence type="predicted"/>
<keyword evidence="3" id="KW-1185">Reference proteome</keyword>
<dbReference type="Proteomes" id="UP000244924">
    <property type="component" value="Unassembled WGS sequence"/>
</dbReference>
<evidence type="ECO:0008006" key="4">
    <source>
        <dbReference type="Google" id="ProtNLM"/>
    </source>
</evidence>
<organism evidence="2 3">
    <name type="scientific">Albidovulum aquaemixtae</name>
    <dbReference type="NCBI Taxonomy" id="1542388"/>
    <lineage>
        <taxon>Bacteria</taxon>
        <taxon>Pseudomonadati</taxon>
        <taxon>Pseudomonadota</taxon>
        <taxon>Alphaproteobacteria</taxon>
        <taxon>Rhodobacterales</taxon>
        <taxon>Paracoccaceae</taxon>
        <taxon>Albidovulum</taxon>
    </lineage>
</organism>